<accession>N8ZKY8</accession>
<feature type="non-terminal residue" evidence="2">
    <location>
        <position position="1"/>
    </location>
</feature>
<dbReference type="InterPro" id="IPR019960">
    <property type="entry name" value="T1SS_VCA0849"/>
</dbReference>
<protein>
    <recommendedName>
        <fullName evidence="1">Bacterial Ig domain-containing protein</fullName>
    </recommendedName>
</protein>
<keyword evidence="3" id="KW-1185">Reference proteome</keyword>
<dbReference type="RefSeq" id="WP_004858884.1">
    <property type="nucleotide sequence ID" value="NZ_KB849539.1"/>
</dbReference>
<evidence type="ECO:0000313" key="2">
    <source>
        <dbReference type="EMBL" id="ENV34409.1"/>
    </source>
</evidence>
<dbReference type="Gene3D" id="2.60.40.10">
    <property type="entry name" value="Immunoglobulins"/>
    <property type="match status" value="3"/>
</dbReference>
<dbReference type="InterPro" id="IPR036278">
    <property type="entry name" value="Sialidase_sf"/>
</dbReference>
<dbReference type="HOGENOM" id="CLU_349382_0_0_6"/>
<feature type="domain" description="Bacterial Ig" evidence="1">
    <location>
        <begin position="282"/>
        <end position="358"/>
    </location>
</feature>
<dbReference type="STRING" id="202952.GCA_000747725_02147"/>
<dbReference type="Proteomes" id="UP000013117">
    <property type="component" value="Unassembled WGS sequence"/>
</dbReference>
<dbReference type="AlphaFoldDB" id="N8ZKY8"/>
<reference evidence="2 3" key="1">
    <citation type="submission" date="2013-02" db="EMBL/GenBank/DDBJ databases">
        <title>The Genome Sequence of Acinetobacter gerneri CIP 107464.</title>
        <authorList>
            <consortium name="The Broad Institute Genome Sequencing Platform"/>
            <consortium name="The Broad Institute Genome Sequencing Center for Infectious Disease"/>
            <person name="Cerqueira G."/>
            <person name="Feldgarden M."/>
            <person name="Courvalin P."/>
            <person name="Perichon B."/>
            <person name="Grillot-Courvalin C."/>
            <person name="Clermont D."/>
            <person name="Rocha E."/>
            <person name="Yoon E.-J."/>
            <person name="Nemec A."/>
            <person name="Walker B."/>
            <person name="Young S.K."/>
            <person name="Zeng Q."/>
            <person name="Gargeya S."/>
            <person name="Fitzgerald M."/>
            <person name="Haas B."/>
            <person name="Abouelleil A."/>
            <person name="Alvarado L."/>
            <person name="Arachchi H.M."/>
            <person name="Berlin A.M."/>
            <person name="Chapman S.B."/>
            <person name="Dewar J."/>
            <person name="Goldberg J."/>
            <person name="Griggs A."/>
            <person name="Gujja S."/>
            <person name="Hansen M."/>
            <person name="Howarth C."/>
            <person name="Imamovic A."/>
            <person name="Larimer J."/>
            <person name="McCowan C."/>
            <person name="Murphy C."/>
            <person name="Neiman D."/>
            <person name="Pearson M."/>
            <person name="Priest M."/>
            <person name="Roberts A."/>
            <person name="Saif S."/>
            <person name="Shea T."/>
            <person name="Sisk P."/>
            <person name="Sykes S."/>
            <person name="Wortman J."/>
            <person name="Nusbaum C."/>
            <person name="Birren B."/>
        </authorList>
    </citation>
    <scope>NUCLEOTIDE SEQUENCE [LARGE SCALE GENOMIC DNA]</scope>
    <source>
        <strain evidence="2 3">CIP 107464</strain>
    </source>
</reference>
<dbReference type="EMBL" id="APPN01000054">
    <property type="protein sequence ID" value="ENV34409.1"/>
    <property type="molecule type" value="Genomic_DNA"/>
</dbReference>
<dbReference type="eggNOG" id="COG2911">
    <property type="taxonomic scope" value="Bacteria"/>
</dbReference>
<name>N8ZKY8_9GAMM</name>
<dbReference type="InterPro" id="IPR041498">
    <property type="entry name" value="Big_6"/>
</dbReference>
<dbReference type="SUPFAM" id="SSF50939">
    <property type="entry name" value="Sialidases"/>
    <property type="match status" value="1"/>
</dbReference>
<dbReference type="NCBIfam" id="TIGR03661">
    <property type="entry name" value="T1SS_VCA0849"/>
    <property type="match status" value="1"/>
</dbReference>
<gene>
    <name evidence="2" type="ORF">F960_01143</name>
</gene>
<dbReference type="Pfam" id="PF17936">
    <property type="entry name" value="Big_6"/>
    <property type="match status" value="1"/>
</dbReference>
<dbReference type="InterPro" id="IPR013783">
    <property type="entry name" value="Ig-like_fold"/>
</dbReference>
<evidence type="ECO:0000259" key="1">
    <source>
        <dbReference type="Pfam" id="PF17936"/>
    </source>
</evidence>
<evidence type="ECO:0000313" key="3">
    <source>
        <dbReference type="Proteomes" id="UP000013117"/>
    </source>
</evidence>
<dbReference type="PATRIC" id="fig|1120926.3.peg.1097"/>
<comment type="caution">
    <text evidence="2">The sequence shown here is derived from an EMBL/GenBank/DDBJ whole genome shotgun (WGS) entry which is preliminary data.</text>
</comment>
<proteinExistence type="predicted"/>
<dbReference type="GeneID" id="84211954"/>
<organism evidence="2 3">
    <name type="scientific">Acinetobacter gerneri DSM 14967 = CIP 107464 = MTCC 9824</name>
    <dbReference type="NCBI Taxonomy" id="1120926"/>
    <lineage>
        <taxon>Bacteria</taxon>
        <taxon>Pseudomonadati</taxon>
        <taxon>Pseudomonadota</taxon>
        <taxon>Gammaproteobacteria</taxon>
        <taxon>Moraxellales</taxon>
        <taxon>Moraxellaceae</taxon>
        <taxon>Acinetobacter</taxon>
    </lineage>
</organism>
<sequence length="807" mass="83072">DAPTAALVSDTGIPGDGVTSNGEVAVTLTDSGVDNWQYSTDGGVTWSTVQTADNNRFTLADGDYPAGQVQVREVDPAGNISNAYEMGHLQVYNGAPPQPQASLVNDTGVDNNDQITTDGTLQITGILPGFTWKYSLDGGTTFVDGSSDNLLVLPAGTYDNVMIFQVNDIGSSGTAWNTGEIEVVAPITLGLSLAADTGSSATDGITSNGTINVTGINQSASTGTWEYSTDGGTTWTPGSGTSFTLPSDGTYAADQIQVRQSNPAFTSDSITKFGNVVLDNSAPDAPVILNVSAADVVTGTAEKNSVVTVKFADNTTEIVTVSSTGTWSVTHPGIVNGSTITATATDTAGNISPEASKVVDNSAPATPTGYVDNVAPEEGTFASGTSTNDTTPGVLIAAPAAGETPKLYVDGTEVPATYDPVTGTLTPDAPLGEGKHDLTYTLTDSNGFESVPSGILSLTVDTQTPVAPTAALVSDTGIPGDGVTSYGEVAVTLTDSGIDNWQYSTDGGVTWSTVQTANNNRFTLADGDYPAGQVQVREVDPAGNASDAYLLGHLQVYNGAPPQPQAYLVNDTGADDNDQITTDGTLQITGILPGFTWSYSIDDGPFITGSSDNLLVLPIGTYDNIMISQVNDIGSSGQAWNTGRIEVVASDSGSVVAPFAAFSALEDTTPSNTTETSTSANDTFNSTASQHNTVIFNVLNNADATGGNGQDTWNGFTVTPTDASSTVQSTQDVIDVTKLLSGQSVDATNISKFVTSVTVNNTEGGKDTVIAIDRDGAGGSFNSTDILTLKNVDTTVDELIKNHQLLY</sequence>